<dbReference type="PANTHER" id="PTHR43285:SF2">
    <property type="entry name" value="ANTHRANILATE PHOSPHORIBOSYLTRANSFERASE"/>
    <property type="match status" value="1"/>
</dbReference>
<evidence type="ECO:0000256" key="2">
    <source>
        <dbReference type="ARBA" id="ARBA00011948"/>
    </source>
</evidence>
<dbReference type="InterPro" id="IPR017459">
    <property type="entry name" value="Glycosyl_Trfase_fam3_N_dom"/>
</dbReference>
<evidence type="ECO:0000256" key="1">
    <source>
        <dbReference type="ARBA" id="ARBA00004907"/>
    </source>
</evidence>
<feature type="domain" description="Glycosyl transferase family 3" evidence="8">
    <location>
        <begin position="80"/>
        <end position="336"/>
    </location>
</feature>
<evidence type="ECO:0000256" key="3">
    <source>
        <dbReference type="ARBA" id="ARBA00022605"/>
    </source>
</evidence>
<sequence>MSAQPVASWTGVIAALNSGVELEKSLATFAMREILSGNTQPDQIKEFLIAHADKGATAAEVGAFIEVMYEHAAPLEITERAVDVVGTGGDGFHTINISTASAIVSAATGAKVMKHGNRAASSKSGSADLLEALKIKIDLDGVAVAKIFNEIGIAFAFAPKFHSAMRFAAPIRKELGRPTIFNILGPLSNPAKPAAYAIGVALPNMVELVADVLARRGVDALVFRGDDGMDEVTLTGPTTVYEIAKGGRVKASIAPEDFGISRAAIEDLRGGDGAENATRIKAVFAGESGAPRDAILLNSAVTLVAYNLNIDSEKSLVERVADQIKVAAHAIDSGAATALVEKWSLLSNSL</sequence>
<dbReference type="EC" id="2.4.2.18" evidence="2"/>
<proteinExistence type="inferred from homology"/>
<dbReference type="Gene3D" id="1.20.970.10">
    <property type="entry name" value="Transferase, Pyrimidine Nucleoside Phosphorylase, Chain C"/>
    <property type="match status" value="1"/>
</dbReference>
<dbReference type="AlphaFoldDB" id="A0A6J6N1U0"/>
<dbReference type="EMBL" id="CAEZXH010000019">
    <property type="protein sequence ID" value="CAB4680102.1"/>
    <property type="molecule type" value="Genomic_DNA"/>
</dbReference>
<comment type="pathway">
    <text evidence="1">Amino-acid biosynthesis; L-tryptophan biosynthesis; L-tryptophan from chorismate: step 2/5.</text>
</comment>
<keyword evidence="3" id="KW-0028">Amino-acid biosynthesis</keyword>
<dbReference type="InterPro" id="IPR000312">
    <property type="entry name" value="Glycosyl_Trfase_fam3"/>
</dbReference>
<feature type="domain" description="Glycosyl transferase family 3 N-terminal" evidence="9">
    <location>
        <begin position="12"/>
        <end position="72"/>
    </location>
</feature>
<protein>
    <recommendedName>
        <fullName evidence="2">anthranilate phosphoribosyltransferase</fullName>
        <ecNumber evidence="2">2.4.2.18</ecNumber>
    </recommendedName>
</protein>
<evidence type="ECO:0000313" key="10">
    <source>
        <dbReference type="EMBL" id="CAB4598098.1"/>
    </source>
</evidence>
<evidence type="ECO:0000313" key="11">
    <source>
        <dbReference type="EMBL" id="CAB4680102.1"/>
    </source>
</evidence>
<dbReference type="GO" id="GO:0000162">
    <property type="term" value="P:L-tryptophan biosynthetic process"/>
    <property type="evidence" value="ECO:0007669"/>
    <property type="project" value="UniProtKB-KW"/>
</dbReference>
<evidence type="ECO:0000256" key="4">
    <source>
        <dbReference type="ARBA" id="ARBA00022676"/>
    </source>
</evidence>
<organism evidence="11">
    <name type="scientific">freshwater metagenome</name>
    <dbReference type="NCBI Taxonomy" id="449393"/>
    <lineage>
        <taxon>unclassified sequences</taxon>
        <taxon>metagenomes</taxon>
        <taxon>ecological metagenomes</taxon>
    </lineage>
</organism>
<dbReference type="InterPro" id="IPR005940">
    <property type="entry name" value="Anthranilate_Pribosyl_Tfrase"/>
</dbReference>
<dbReference type="GO" id="GO:0004048">
    <property type="term" value="F:anthranilate phosphoribosyltransferase activity"/>
    <property type="evidence" value="ECO:0007669"/>
    <property type="project" value="UniProtKB-EC"/>
</dbReference>
<dbReference type="PANTHER" id="PTHR43285">
    <property type="entry name" value="ANTHRANILATE PHOSPHORIBOSYLTRANSFERASE"/>
    <property type="match status" value="1"/>
</dbReference>
<keyword evidence="7" id="KW-0057">Aromatic amino acid biosynthesis</keyword>
<dbReference type="SUPFAM" id="SSF52418">
    <property type="entry name" value="Nucleoside phosphorylase/phosphoribosyltransferase catalytic domain"/>
    <property type="match status" value="1"/>
</dbReference>
<keyword evidence="5" id="KW-0808">Transferase</keyword>
<reference evidence="11" key="1">
    <citation type="submission" date="2020-05" db="EMBL/GenBank/DDBJ databases">
        <authorList>
            <person name="Chiriac C."/>
            <person name="Salcher M."/>
            <person name="Ghai R."/>
            <person name="Kavagutti S V."/>
        </authorList>
    </citation>
    <scope>NUCLEOTIDE SEQUENCE</scope>
</reference>
<accession>A0A6J6N1U0</accession>
<evidence type="ECO:0000256" key="6">
    <source>
        <dbReference type="ARBA" id="ARBA00022822"/>
    </source>
</evidence>
<evidence type="ECO:0000256" key="7">
    <source>
        <dbReference type="ARBA" id="ARBA00023141"/>
    </source>
</evidence>
<keyword evidence="4" id="KW-0328">Glycosyltransferase</keyword>
<dbReference type="Pfam" id="PF00591">
    <property type="entry name" value="Glycos_transf_3"/>
    <property type="match status" value="1"/>
</dbReference>
<dbReference type="EMBL" id="CAEZUJ010000017">
    <property type="protein sequence ID" value="CAB4598098.1"/>
    <property type="molecule type" value="Genomic_DNA"/>
</dbReference>
<dbReference type="Gene3D" id="3.40.1030.10">
    <property type="entry name" value="Nucleoside phosphorylase/phosphoribosyltransferase catalytic domain"/>
    <property type="match status" value="1"/>
</dbReference>
<dbReference type="FunFam" id="3.40.1030.10:FF:000002">
    <property type="entry name" value="Anthranilate phosphoribosyltransferase"/>
    <property type="match status" value="1"/>
</dbReference>
<keyword evidence="6" id="KW-0822">Tryptophan biosynthesis</keyword>
<gene>
    <name evidence="10" type="ORF">UFOPK1811_00603</name>
    <name evidence="11" type="ORF">UFOPK2360_00479</name>
</gene>
<dbReference type="InterPro" id="IPR035902">
    <property type="entry name" value="Nuc_phospho_transferase"/>
</dbReference>
<dbReference type="SUPFAM" id="SSF47648">
    <property type="entry name" value="Nucleoside phosphorylase/phosphoribosyltransferase N-terminal domain"/>
    <property type="match status" value="1"/>
</dbReference>
<dbReference type="Pfam" id="PF02885">
    <property type="entry name" value="Glycos_trans_3N"/>
    <property type="match status" value="1"/>
</dbReference>
<evidence type="ECO:0000256" key="5">
    <source>
        <dbReference type="ARBA" id="ARBA00022679"/>
    </source>
</evidence>
<dbReference type="InterPro" id="IPR036320">
    <property type="entry name" value="Glycosyl_Trfase_fam3_N_dom_sf"/>
</dbReference>
<evidence type="ECO:0000259" key="9">
    <source>
        <dbReference type="Pfam" id="PF02885"/>
    </source>
</evidence>
<dbReference type="GO" id="GO:0005829">
    <property type="term" value="C:cytosol"/>
    <property type="evidence" value="ECO:0007669"/>
    <property type="project" value="TreeGrafter"/>
</dbReference>
<evidence type="ECO:0000259" key="8">
    <source>
        <dbReference type="Pfam" id="PF00591"/>
    </source>
</evidence>
<dbReference type="HAMAP" id="MF_00211">
    <property type="entry name" value="TrpD"/>
    <property type="match status" value="1"/>
</dbReference>
<name>A0A6J6N1U0_9ZZZZ</name>
<dbReference type="NCBIfam" id="TIGR01245">
    <property type="entry name" value="trpD"/>
    <property type="match status" value="1"/>
</dbReference>